<dbReference type="Pfam" id="PF14111">
    <property type="entry name" value="DUF4283"/>
    <property type="match status" value="1"/>
</dbReference>
<keyword evidence="3" id="KW-1185">Reference proteome</keyword>
<comment type="caution">
    <text evidence="2">The sequence shown here is derived from an EMBL/GenBank/DDBJ whole genome shotgun (WGS) entry which is preliminary data.</text>
</comment>
<evidence type="ECO:0000313" key="3">
    <source>
        <dbReference type="Proteomes" id="UP001058974"/>
    </source>
</evidence>
<reference evidence="2 3" key="1">
    <citation type="journal article" date="2022" name="Nat. Genet.">
        <title>Improved pea reference genome and pan-genome highlight genomic features and evolutionary characteristics.</title>
        <authorList>
            <person name="Yang T."/>
            <person name="Liu R."/>
            <person name="Luo Y."/>
            <person name="Hu S."/>
            <person name="Wang D."/>
            <person name="Wang C."/>
            <person name="Pandey M.K."/>
            <person name="Ge S."/>
            <person name="Xu Q."/>
            <person name="Li N."/>
            <person name="Li G."/>
            <person name="Huang Y."/>
            <person name="Saxena R.K."/>
            <person name="Ji Y."/>
            <person name="Li M."/>
            <person name="Yan X."/>
            <person name="He Y."/>
            <person name="Liu Y."/>
            <person name="Wang X."/>
            <person name="Xiang C."/>
            <person name="Varshney R.K."/>
            <person name="Ding H."/>
            <person name="Gao S."/>
            <person name="Zong X."/>
        </authorList>
    </citation>
    <scope>NUCLEOTIDE SEQUENCE [LARGE SCALE GENOMIC DNA]</scope>
    <source>
        <strain evidence="2 3">cv. Zhongwan 6</strain>
    </source>
</reference>
<dbReference type="Proteomes" id="UP001058974">
    <property type="component" value="Chromosome 7"/>
</dbReference>
<protein>
    <recommendedName>
        <fullName evidence="1">DUF4283 domain-containing protein</fullName>
    </recommendedName>
</protein>
<organism evidence="2 3">
    <name type="scientific">Pisum sativum</name>
    <name type="common">Garden pea</name>
    <name type="synonym">Lathyrus oleraceus</name>
    <dbReference type="NCBI Taxonomy" id="3888"/>
    <lineage>
        <taxon>Eukaryota</taxon>
        <taxon>Viridiplantae</taxon>
        <taxon>Streptophyta</taxon>
        <taxon>Embryophyta</taxon>
        <taxon>Tracheophyta</taxon>
        <taxon>Spermatophyta</taxon>
        <taxon>Magnoliopsida</taxon>
        <taxon>eudicotyledons</taxon>
        <taxon>Gunneridae</taxon>
        <taxon>Pentapetalae</taxon>
        <taxon>rosids</taxon>
        <taxon>fabids</taxon>
        <taxon>Fabales</taxon>
        <taxon>Fabaceae</taxon>
        <taxon>Papilionoideae</taxon>
        <taxon>50 kb inversion clade</taxon>
        <taxon>NPAAA clade</taxon>
        <taxon>Hologalegina</taxon>
        <taxon>IRL clade</taxon>
        <taxon>Fabeae</taxon>
        <taxon>Lathyrus</taxon>
    </lineage>
</organism>
<dbReference type="Gramene" id="Psat07G0668600-T1">
    <property type="protein sequence ID" value="KAI5391979.1"/>
    <property type="gene ID" value="KIW84_076686"/>
</dbReference>
<accession>A0A9D4VX60</accession>
<evidence type="ECO:0000259" key="1">
    <source>
        <dbReference type="Pfam" id="PF14111"/>
    </source>
</evidence>
<dbReference type="PANTHER" id="PTHR31286">
    <property type="entry name" value="GLYCINE-RICH CELL WALL STRUCTURAL PROTEIN 1.8-LIKE"/>
    <property type="match status" value="1"/>
</dbReference>
<name>A0A9D4VX60_PEA</name>
<proteinExistence type="predicted"/>
<evidence type="ECO:0000313" key="2">
    <source>
        <dbReference type="EMBL" id="KAI5391979.1"/>
    </source>
</evidence>
<dbReference type="EMBL" id="JAMSHJ010000007">
    <property type="protein sequence ID" value="KAI5391979.1"/>
    <property type="molecule type" value="Genomic_DNA"/>
</dbReference>
<sequence>MTKITLILYTDMTNGRDTLDMLKEYNGFILTNQIEKDEDHLNCVSTKVKEFEDLFATNGGKEDTADKPSRLTTISSKNIVTGDSSRNLGSSRDDEMDLQDTDDVSQVIRVEEKWIAGYECPEFILSELEERCIAKPWEQGVIIKMLKRSIGYRALENRLQVMWAKWGFLNIIDLGQEFYLVTFTNQEDQALALLEGSWLILDHYLTVREWSLNFWPSKDYANQLAMWVRLLGLPIEYYDIKC</sequence>
<gene>
    <name evidence="2" type="ORF">KIW84_076686</name>
</gene>
<feature type="domain" description="DUF4283" evidence="1">
    <location>
        <begin position="137"/>
        <end position="217"/>
    </location>
</feature>
<dbReference type="InterPro" id="IPR025558">
    <property type="entry name" value="DUF4283"/>
</dbReference>
<dbReference type="PANTHER" id="PTHR31286:SF99">
    <property type="entry name" value="DUF4283 DOMAIN-CONTAINING PROTEIN"/>
    <property type="match status" value="1"/>
</dbReference>
<dbReference type="AlphaFoldDB" id="A0A9D4VX60"/>
<dbReference type="InterPro" id="IPR040256">
    <property type="entry name" value="At4g02000-like"/>
</dbReference>